<dbReference type="AlphaFoldDB" id="A0A9D1XQD5"/>
<dbReference type="InterPro" id="IPR048279">
    <property type="entry name" value="MdtK-like"/>
</dbReference>
<feature type="transmembrane region" description="Helical" evidence="7">
    <location>
        <begin position="166"/>
        <end position="187"/>
    </location>
</feature>
<keyword evidence="6 7" id="KW-0472">Membrane</keyword>
<evidence type="ECO:0000256" key="3">
    <source>
        <dbReference type="ARBA" id="ARBA00022475"/>
    </source>
</evidence>
<sequence length="442" mass="47805">MQGTKNLTEGAISRQLFHLAMPIMGTSFIQMAYSLTDMAWVGRLGSEAVAAIGAVGILTWMINSISYLNKVGAEVSVGQSIGAQNTGDARAFASHNLTIALALSICLATLSIALAHPIIEFYKLEESIALNAVEYLRIVATAFPFVFLSAAFTGIHNASGLSQIPFYINCTGLVLNMILDPLFIFGFNGGTAGAAWATWLSQAVVCSLFVYQLKRRNPLFGGFSFFVRLKGAYTRRIFQLGLPVALLNTFFAIINLFMARTASTYGGHIGVTTLTAGGQMEAIAWNTSQGFSTALSAFTAQNYAARKKDRIRTAYHSTLKMTFVIGILCTILFVFFGSEVFSLIVPERAAYEAGSVYLRIDGYSMVFMMLEITTQGMFYGTGRTVPPAIISIACNTLRIPLAIGLAALGLGINGVWWAISISSMLKGVIAYIWFSALQKKIL</sequence>
<evidence type="ECO:0000256" key="2">
    <source>
        <dbReference type="ARBA" id="ARBA00022448"/>
    </source>
</evidence>
<gene>
    <name evidence="8" type="ORF">H9848_04475</name>
</gene>
<dbReference type="GO" id="GO:0005886">
    <property type="term" value="C:plasma membrane"/>
    <property type="evidence" value="ECO:0007669"/>
    <property type="project" value="UniProtKB-SubCell"/>
</dbReference>
<comment type="subcellular location">
    <subcellularLocation>
        <location evidence="1">Cell membrane</location>
        <topology evidence="1">Multi-pass membrane protein</topology>
    </subcellularLocation>
</comment>
<feature type="transmembrane region" description="Helical" evidence="7">
    <location>
        <begin position="237"/>
        <end position="258"/>
    </location>
</feature>
<keyword evidence="3" id="KW-1003">Cell membrane</keyword>
<proteinExistence type="predicted"/>
<dbReference type="GO" id="GO:0042910">
    <property type="term" value="F:xenobiotic transmembrane transporter activity"/>
    <property type="evidence" value="ECO:0007669"/>
    <property type="project" value="InterPro"/>
</dbReference>
<accession>A0A9D1XQD5</accession>
<dbReference type="EMBL" id="DXEN01000029">
    <property type="protein sequence ID" value="HIX85847.1"/>
    <property type="molecule type" value="Genomic_DNA"/>
</dbReference>
<name>A0A9D1XQD5_9BACT</name>
<comment type="caution">
    <text evidence="8">The sequence shown here is derived from an EMBL/GenBank/DDBJ whole genome shotgun (WGS) entry which is preliminary data.</text>
</comment>
<evidence type="ECO:0000256" key="6">
    <source>
        <dbReference type="ARBA" id="ARBA00023136"/>
    </source>
</evidence>
<feature type="transmembrane region" description="Helical" evidence="7">
    <location>
        <begin position="97"/>
        <end position="115"/>
    </location>
</feature>
<evidence type="ECO:0000256" key="7">
    <source>
        <dbReference type="SAM" id="Phobius"/>
    </source>
</evidence>
<keyword evidence="2" id="KW-0813">Transport</keyword>
<dbReference type="InterPro" id="IPR002528">
    <property type="entry name" value="MATE_fam"/>
</dbReference>
<reference evidence="8" key="1">
    <citation type="journal article" date="2021" name="PeerJ">
        <title>Extensive microbial diversity within the chicken gut microbiome revealed by metagenomics and culture.</title>
        <authorList>
            <person name="Gilroy R."/>
            <person name="Ravi A."/>
            <person name="Getino M."/>
            <person name="Pursley I."/>
            <person name="Horton D.L."/>
            <person name="Alikhan N.F."/>
            <person name="Baker D."/>
            <person name="Gharbi K."/>
            <person name="Hall N."/>
            <person name="Watson M."/>
            <person name="Adriaenssens E.M."/>
            <person name="Foster-Nyarko E."/>
            <person name="Jarju S."/>
            <person name="Secka A."/>
            <person name="Antonio M."/>
            <person name="Oren A."/>
            <person name="Chaudhuri R.R."/>
            <person name="La Ragione R."/>
            <person name="Hildebrand F."/>
            <person name="Pallen M.J."/>
        </authorList>
    </citation>
    <scope>NUCLEOTIDE SEQUENCE</scope>
    <source>
        <strain evidence="8">ChiHecec2B26-12326</strain>
    </source>
</reference>
<dbReference type="Proteomes" id="UP000823847">
    <property type="component" value="Unassembled WGS sequence"/>
</dbReference>
<protein>
    <submittedName>
        <fullName evidence="8">MATE family efflux transporter</fullName>
    </submittedName>
</protein>
<organism evidence="8 9">
    <name type="scientific">Candidatus Parabacteroides intestinigallinarum</name>
    <dbReference type="NCBI Taxonomy" id="2838722"/>
    <lineage>
        <taxon>Bacteria</taxon>
        <taxon>Pseudomonadati</taxon>
        <taxon>Bacteroidota</taxon>
        <taxon>Bacteroidia</taxon>
        <taxon>Bacteroidales</taxon>
        <taxon>Tannerellaceae</taxon>
        <taxon>Parabacteroides</taxon>
    </lineage>
</organism>
<evidence type="ECO:0000256" key="1">
    <source>
        <dbReference type="ARBA" id="ARBA00004651"/>
    </source>
</evidence>
<dbReference type="InterPro" id="IPR052031">
    <property type="entry name" value="Membrane_Transporter-Flippase"/>
</dbReference>
<feature type="transmembrane region" description="Helical" evidence="7">
    <location>
        <begin position="356"/>
        <end position="373"/>
    </location>
</feature>
<feature type="transmembrane region" description="Helical" evidence="7">
    <location>
        <begin position="193"/>
        <end position="211"/>
    </location>
</feature>
<reference evidence="8" key="2">
    <citation type="submission" date="2021-04" db="EMBL/GenBank/DDBJ databases">
        <authorList>
            <person name="Gilroy R."/>
        </authorList>
    </citation>
    <scope>NUCLEOTIDE SEQUENCE</scope>
    <source>
        <strain evidence="8">ChiHecec2B26-12326</strain>
    </source>
</reference>
<feature type="transmembrane region" description="Helical" evidence="7">
    <location>
        <begin position="135"/>
        <end position="154"/>
    </location>
</feature>
<dbReference type="PANTHER" id="PTHR43549">
    <property type="entry name" value="MULTIDRUG RESISTANCE PROTEIN YPNP-RELATED"/>
    <property type="match status" value="1"/>
</dbReference>
<feature type="transmembrane region" description="Helical" evidence="7">
    <location>
        <begin position="385"/>
        <end position="408"/>
    </location>
</feature>
<evidence type="ECO:0000256" key="5">
    <source>
        <dbReference type="ARBA" id="ARBA00022989"/>
    </source>
</evidence>
<dbReference type="CDD" id="cd13140">
    <property type="entry name" value="MATE_like_1"/>
    <property type="match status" value="1"/>
</dbReference>
<dbReference type="Pfam" id="PF01554">
    <property type="entry name" value="MatE"/>
    <property type="match status" value="2"/>
</dbReference>
<dbReference type="PIRSF" id="PIRSF006603">
    <property type="entry name" value="DinF"/>
    <property type="match status" value="1"/>
</dbReference>
<dbReference type="NCBIfam" id="TIGR00797">
    <property type="entry name" value="matE"/>
    <property type="match status" value="1"/>
</dbReference>
<feature type="transmembrane region" description="Helical" evidence="7">
    <location>
        <begin position="414"/>
        <end position="434"/>
    </location>
</feature>
<evidence type="ECO:0000313" key="9">
    <source>
        <dbReference type="Proteomes" id="UP000823847"/>
    </source>
</evidence>
<evidence type="ECO:0000256" key="4">
    <source>
        <dbReference type="ARBA" id="ARBA00022692"/>
    </source>
</evidence>
<evidence type="ECO:0000313" key="8">
    <source>
        <dbReference type="EMBL" id="HIX85847.1"/>
    </source>
</evidence>
<dbReference type="PANTHER" id="PTHR43549:SF3">
    <property type="entry name" value="MULTIDRUG RESISTANCE PROTEIN YPNP-RELATED"/>
    <property type="match status" value="1"/>
</dbReference>
<feature type="transmembrane region" description="Helical" evidence="7">
    <location>
        <begin position="321"/>
        <end position="344"/>
    </location>
</feature>
<feature type="transmembrane region" description="Helical" evidence="7">
    <location>
        <begin position="16"/>
        <end position="36"/>
    </location>
</feature>
<feature type="transmembrane region" description="Helical" evidence="7">
    <location>
        <begin position="282"/>
        <end position="300"/>
    </location>
</feature>
<keyword evidence="5 7" id="KW-1133">Transmembrane helix</keyword>
<feature type="transmembrane region" description="Helical" evidence="7">
    <location>
        <begin position="48"/>
        <end position="68"/>
    </location>
</feature>
<keyword evidence="4 7" id="KW-0812">Transmembrane</keyword>
<dbReference type="GO" id="GO:0015297">
    <property type="term" value="F:antiporter activity"/>
    <property type="evidence" value="ECO:0007669"/>
    <property type="project" value="InterPro"/>
</dbReference>